<dbReference type="SUPFAM" id="SSF48452">
    <property type="entry name" value="TPR-like"/>
    <property type="match status" value="2"/>
</dbReference>
<dbReference type="InterPro" id="IPR019734">
    <property type="entry name" value="TPR_rpt"/>
</dbReference>
<dbReference type="AlphaFoldDB" id="A0A975GBA4"/>
<dbReference type="Pfam" id="PF07719">
    <property type="entry name" value="TPR_2"/>
    <property type="match status" value="1"/>
</dbReference>
<dbReference type="Pfam" id="PF13181">
    <property type="entry name" value="TPR_8"/>
    <property type="match status" value="2"/>
</dbReference>
<dbReference type="Pfam" id="PF13424">
    <property type="entry name" value="TPR_12"/>
    <property type="match status" value="1"/>
</dbReference>
<dbReference type="InterPro" id="IPR013105">
    <property type="entry name" value="TPR_2"/>
</dbReference>
<name>A0A975GBA4_9THEO</name>
<dbReference type="RefSeq" id="WP_284680859.1">
    <property type="nucleotide sequence ID" value="NZ_CP060096.1"/>
</dbReference>
<dbReference type="Gene3D" id="1.25.40.10">
    <property type="entry name" value="Tetratricopeptide repeat domain"/>
    <property type="match status" value="2"/>
</dbReference>
<accession>A0A975GBA4</accession>
<reference evidence="4" key="1">
    <citation type="submission" date="2020-08" db="EMBL/GenBank/DDBJ databases">
        <title>Genomic insights into the carbon and energy metabolism of the first obligate autotrophic acetogenic bacterium Aceticella autotrophica gen. nov., sp. nov.</title>
        <authorList>
            <person name="Toshchakov S.V."/>
            <person name="Elcheninov A.G."/>
            <person name="Kublanov I.V."/>
            <person name="Frolov E.N."/>
            <person name="Lebedinsky A.V."/>
        </authorList>
    </citation>
    <scope>NUCLEOTIDE SEQUENCE</scope>
    <source>
        <strain evidence="4">3443-3Ac</strain>
    </source>
</reference>
<dbReference type="EMBL" id="CP060096">
    <property type="protein sequence ID" value="QSZ28120.1"/>
    <property type="molecule type" value="Genomic_DNA"/>
</dbReference>
<dbReference type="KEGG" id="aaut:ACETAC_04525"/>
<dbReference type="PANTHER" id="PTHR44858">
    <property type="entry name" value="TETRATRICOPEPTIDE REPEAT PROTEIN 6"/>
    <property type="match status" value="1"/>
</dbReference>
<dbReference type="SMART" id="SM00028">
    <property type="entry name" value="TPR"/>
    <property type="match status" value="8"/>
</dbReference>
<dbReference type="PROSITE" id="PS50293">
    <property type="entry name" value="TPR_REGION"/>
    <property type="match status" value="2"/>
</dbReference>
<evidence type="ECO:0000313" key="5">
    <source>
        <dbReference type="Proteomes" id="UP000671913"/>
    </source>
</evidence>
<evidence type="ECO:0000256" key="2">
    <source>
        <dbReference type="ARBA" id="ARBA00022803"/>
    </source>
</evidence>
<proteinExistence type="predicted"/>
<feature type="repeat" description="TPR" evidence="3">
    <location>
        <begin position="300"/>
        <end position="333"/>
    </location>
</feature>
<dbReference type="InterPro" id="IPR011990">
    <property type="entry name" value="TPR-like_helical_dom_sf"/>
</dbReference>
<feature type="repeat" description="TPR" evidence="3">
    <location>
        <begin position="256"/>
        <end position="289"/>
    </location>
</feature>
<dbReference type="Proteomes" id="UP000671913">
    <property type="component" value="Chromosome"/>
</dbReference>
<gene>
    <name evidence="4" type="ORF">ACETAC_04525</name>
</gene>
<protein>
    <submittedName>
        <fullName evidence="4">Tetratricopeptide repeat protein</fullName>
    </submittedName>
</protein>
<dbReference type="InterPro" id="IPR050498">
    <property type="entry name" value="Ycf3"/>
</dbReference>
<organism evidence="4 5">
    <name type="scientific">Aceticella autotrophica</name>
    <dbReference type="NCBI Taxonomy" id="2755338"/>
    <lineage>
        <taxon>Bacteria</taxon>
        <taxon>Bacillati</taxon>
        <taxon>Bacillota</taxon>
        <taxon>Clostridia</taxon>
        <taxon>Thermoanaerobacterales</taxon>
        <taxon>Thermoanaerobacteraceae</taxon>
        <taxon>Aceticella</taxon>
    </lineage>
</organism>
<evidence type="ECO:0000256" key="1">
    <source>
        <dbReference type="ARBA" id="ARBA00022737"/>
    </source>
</evidence>
<keyword evidence="5" id="KW-1185">Reference proteome</keyword>
<sequence length="389" mass="45271">MCIPISVVTKEAEGENLYNQGLSYYKEGSAFTPEGIDSLKKAIAIFNKVIDANHGFPDAYYMRGIASIQFLHFYSRPFNEEQERLFREALKDFEKVLQLDKDFYIAYAAMGNTYDRYGDFDEAVKYYDKALEKADEIKEKWGEDALAAIYFSRGRAYHRTLKHRSVQDYEKAYEYNPHSDSVLMHISTAYLQAGRWEEAYDMAKKSVKAIEEKERKALWDYRAYLTIAKCHIKFKNYNECVEDLRRGLEIAPFKDPDILLSIGKAYKLMGNMEKAVEYFNEAIKACDELIKHPNPLKPVYTVYNTRGLVLMEMGDYKKAIEDFERTVEIAPENYPHAHTHYKTDGLKNQGIAYTKMGDKDKAQELFAEALNKAERHGLEFAKDEIKEWI</sequence>
<feature type="repeat" description="TPR" evidence="3">
    <location>
        <begin position="343"/>
        <end position="376"/>
    </location>
</feature>
<keyword evidence="1" id="KW-0677">Repeat</keyword>
<dbReference type="PANTHER" id="PTHR44858:SF1">
    <property type="entry name" value="UDP-N-ACETYLGLUCOSAMINE--PEPTIDE N-ACETYLGLUCOSAMINYLTRANSFERASE SPINDLY-RELATED"/>
    <property type="match status" value="1"/>
</dbReference>
<keyword evidence="2 3" id="KW-0802">TPR repeat</keyword>
<feature type="repeat" description="TPR" evidence="3">
    <location>
        <begin position="104"/>
        <end position="137"/>
    </location>
</feature>
<dbReference type="PROSITE" id="PS50005">
    <property type="entry name" value="TPR"/>
    <property type="match status" value="4"/>
</dbReference>
<evidence type="ECO:0000256" key="3">
    <source>
        <dbReference type="PROSITE-ProRule" id="PRU00339"/>
    </source>
</evidence>
<evidence type="ECO:0000313" key="4">
    <source>
        <dbReference type="EMBL" id="QSZ28120.1"/>
    </source>
</evidence>